<dbReference type="InterPro" id="IPR019734">
    <property type="entry name" value="TPR_rpt"/>
</dbReference>
<comment type="caution">
    <text evidence="3">The sequence shown here is derived from an EMBL/GenBank/DDBJ whole genome shotgun (WGS) entry which is preliminary data.</text>
</comment>
<dbReference type="Gene3D" id="1.25.40.10">
    <property type="entry name" value="Tetratricopeptide repeat domain"/>
    <property type="match status" value="1"/>
</dbReference>
<dbReference type="STRING" id="1798516.A2950_00140"/>
<feature type="repeat" description="TPR" evidence="1">
    <location>
        <begin position="137"/>
        <end position="170"/>
    </location>
</feature>
<evidence type="ECO:0000313" key="3">
    <source>
        <dbReference type="EMBL" id="OGG76446.1"/>
    </source>
</evidence>
<dbReference type="AlphaFoldDB" id="A0A1F6ES27"/>
<evidence type="ECO:0000256" key="2">
    <source>
        <dbReference type="SAM" id="Phobius"/>
    </source>
</evidence>
<keyword evidence="1" id="KW-0802">TPR repeat</keyword>
<reference evidence="3 4" key="1">
    <citation type="journal article" date="2016" name="Nat. Commun.">
        <title>Thousands of microbial genomes shed light on interconnected biogeochemical processes in an aquifer system.</title>
        <authorList>
            <person name="Anantharaman K."/>
            <person name="Brown C.T."/>
            <person name="Hug L.A."/>
            <person name="Sharon I."/>
            <person name="Castelle C.J."/>
            <person name="Probst A.J."/>
            <person name="Thomas B.C."/>
            <person name="Singh A."/>
            <person name="Wilkins M.J."/>
            <person name="Karaoz U."/>
            <person name="Brodie E.L."/>
            <person name="Williams K.H."/>
            <person name="Hubbard S.S."/>
            <person name="Banfield J.F."/>
        </authorList>
    </citation>
    <scope>NUCLEOTIDE SEQUENCE [LARGE SCALE GENOMIC DNA]</scope>
</reference>
<evidence type="ECO:0000256" key="1">
    <source>
        <dbReference type="PROSITE-ProRule" id="PRU00339"/>
    </source>
</evidence>
<protein>
    <submittedName>
        <fullName evidence="3">Uncharacterized protein</fullName>
    </submittedName>
</protein>
<gene>
    <name evidence="3" type="ORF">A2950_00140</name>
</gene>
<dbReference type="EMBL" id="MFMD01000019">
    <property type="protein sequence ID" value="OGG76446.1"/>
    <property type="molecule type" value="Genomic_DNA"/>
</dbReference>
<dbReference type="Proteomes" id="UP000176714">
    <property type="component" value="Unassembled WGS sequence"/>
</dbReference>
<organism evidence="3 4">
    <name type="scientific">Candidatus Kaiserbacteria bacterium RIFCSPLOWO2_01_FULL_55_19</name>
    <dbReference type="NCBI Taxonomy" id="1798516"/>
    <lineage>
        <taxon>Bacteria</taxon>
        <taxon>Candidatus Kaiseribacteriota</taxon>
    </lineage>
</organism>
<keyword evidence="2" id="KW-1133">Transmembrane helix</keyword>
<feature type="transmembrane region" description="Helical" evidence="2">
    <location>
        <begin position="7"/>
        <end position="27"/>
    </location>
</feature>
<keyword evidence="2" id="KW-0812">Transmembrane</keyword>
<name>A0A1F6ES27_9BACT</name>
<accession>A0A1F6ES27</accession>
<dbReference type="SUPFAM" id="SSF48452">
    <property type="entry name" value="TPR-like"/>
    <property type="match status" value="1"/>
</dbReference>
<proteinExistence type="predicted"/>
<evidence type="ECO:0000313" key="4">
    <source>
        <dbReference type="Proteomes" id="UP000176714"/>
    </source>
</evidence>
<feature type="repeat" description="TPR" evidence="1">
    <location>
        <begin position="103"/>
        <end position="136"/>
    </location>
</feature>
<keyword evidence="2" id="KW-0472">Membrane</keyword>
<dbReference type="InterPro" id="IPR011990">
    <property type="entry name" value="TPR-like_helical_dom_sf"/>
</dbReference>
<sequence length="256" mass="27842">MQITVRYWVVVGIGFVVVALAFFGWSYRAQAPSPAITASSTENSTPIATTTVVVGPFPINSADTIASWSFKGAYAGNETLIAQANADITHLTGLIGKGEYDDYDLYLGIGNDKGLLGDGKSAYDNYNRAIRIHPQKGLAFVNLGHLFDQFGAYRTAADAYAKATAVEPGVLEYHIQRLNYLTRQFPNDSARIASALTAVYKVFGDTAQILSIKAQWLTELKRYTDAISAWETVKMLSPGKDTTAIDAEIARLQAKQ</sequence>
<dbReference type="PROSITE" id="PS50005">
    <property type="entry name" value="TPR"/>
    <property type="match status" value="2"/>
</dbReference>
<dbReference type="SMART" id="SM00028">
    <property type="entry name" value="TPR"/>
    <property type="match status" value="3"/>
</dbReference>